<accession>A0A1Y5HE92</accession>
<gene>
    <name evidence="2" type="ORF">A9R00_11995</name>
</gene>
<proteinExistence type="predicted"/>
<dbReference type="AlphaFoldDB" id="A0A1Y5HE92"/>
<evidence type="ECO:0000313" key="3">
    <source>
        <dbReference type="Proteomes" id="UP000227088"/>
    </source>
</evidence>
<organism evidence="2 3">
    <name type="scientific">Oleispira antarctica</name>
    <dbReference type="NCBI Taxonomy" id="188908"/>
    <lineage>
        <taxon>Bacteria</taxon>
        <taxon>Pseudomonadati</taxon>
        <taxon>Pseudomonadota</taxon>
        <taxon>Gammaproteobacteria</taxon>
        <taxon>Oceanospirillales</taxon>
        <taxon>Oceanospirillaceae</taxon>
        <taxon>Oleispira</taxon>
    </lineage>
</organism>
<feature type="signal peptide" evidence="1">
    <location>
        <begin position="1"/>
        <end position="27"/>
    </location>
</feature>
<dbReference type="Proteomes" id="UP000227088">
    <property type="component" value="Unassembled WGS sequence"/>
</dbReference>
<feature type="chain" id="PRO_5012893049" description="Outer membrane protein beta-barrel domain-containing protein" evidence="1">
    <location>
        <begin position="28"/>
        <end position="224"/>
    </location>
</feature>
<reference evidence="3" key="1">
    <citation type="journal article" date="2017" name="Proc. Natl. Acad. Sci. U.S.A.">
        <title>Simulation of Deepwater Horizon oil plume reveals substrate specialization within a complex community of hydrocarbon degraders.</title>
        <authorList>
            <person name="Hu P."/>
            <person name="Dubinsky E.A."/>
            <person name="Probst A.J."/>
            <person name="Wang J."/>
            <person name="Sieber C.M.K."/>
            <person name="Tom L.M."/>
            <person name="Gardinali P."/>
            <person name="Banfield J.F."/>
            <person name="Atlas R.M."/>
            <person name="Andersen G.L."/>
        </authorList>
    </citation>
    <scope>NUCLEOTIDE SEQUENCE [LARGE SCALE GENOMIC DNA]</scope>
</reference>
<dbReference type="EMBL" id="MABE01000685">
    <property type="protein sequence ID" value="OUS35529.1"/>
    <property type="molecule type" value="Genomic_DNA"/>
</dbReference>
<keyword evidence="1" id="KW-0732">Signal</keyword>
<comment type="caution">
    <text evidence="2">The sequence shown here is derived from an EMBL/GenBank/DDBJ whole genome shotgun (WGS) entry which is preliminary data.</text>
</comment>
<evidence type="ECO:0000313" key="2">
    <source>
        <dbReference type="EMBL" id="OUS35529.1"/>
    </source>
</evidence>
<evidence type="ECO:0000256" key="1">
    <source>
        <dbReference type="SAM" id="SignalP"/>
    </source>
</evidence>
<name>A0A1Y5HE92_OLEAN</name>
<protein>
    <recommendedName>
        <fullName evidence="4">Outer membrane protein beta-barrel domain-containing protein</fullName>
    </recommendedName>
</protein>
<sequence length="224" mass="25037">MAKKSFNLFPAFYFSLLLLTFSQLCSSHDTDNDYEYEPEDFSSDDDFYVDEYSENRVFFTIEALLGGKTLEHVTFDNGETDSIHAGSGVYFALGAAHLMFDKRLDVGIKGGILFDAVTAENTTGDKSILSFTRYPIDIFSHAWIGRHIIGGGISYHLDPTFTSDRTNHSADYNDALGVYAEYLYHFTGTGTALGLKYLMIKYKNKDSSEIANGNGLGITFNQMF</sequence>
<evidence type="ECO:0008006" key="4">
    <source>
        <dbReference type="Google" id="ProtNLM"/>
    </source>
</evidence>